<dbReference type="RefSeq" id="WP_289409255.1">
    <property type="nucleotide sequence ID" value="NZ_JAUCDY010000001.1"/>
</dbReference>
<evidence type="ECO:0000259" key="1">
    <source>
        <dbReference type="PROSITE" id="PS50851"/>
    </source>
</evidence>
<sequence length="154" mass="17228">MTEQNLPPFLTCLLLNVAERKMLVPNTAVAELVPYRNVETIEHAPQWLIGQLEWRGLRLPVISYAVLSEQPAQVDEQSRIVIVNAMGARPDFRFYALVIQGIPRTLRVDAGLLEDTTSELGQYELQAVKQHGETHYIPDLQAIENLILGSGIIG</sequence>
<reference evidence="2 3" key="1">
    <citation type="submission" date="2023-06" db="EMBL/GenBank/DDBJ databases">
        <title>Thiopseudomonas sp. CY1220 draft genome sequence.</title>
        <authorList>
            <person name="Zhao G."/>
            <person name="An M."/>
        </authorList>
    </citation>
    <scope>NUCLEOTIDE SEQUENCE [LARGE SCALE GENOMIC DNA]</scope>
    <source>
        <strain evidence="2 3">CY1220</strain>
    </source>
</reference>
<feature type="domain" description="CheW-like" evidence="1">
    <location>
        <begin position="9"/>
        <end position="149"/>
    </location>
</feature>
<dbReference type="EMBL" id="JAUCDY010000001">
    <property type="protein sequence ID" value="MDM7856698.1"/>
    <property type="molecule type" value="Genomic_DNA"/>
</dbReference>
<name>A0ABT7SKI9_9GAMM</name>
<dbReference type="PROSITE" id="PS50851">
    <property type="entry name" value="CHEW"/>
    <property type="match status" value="1"/>
</dbReference>
<dbReference type="Pfam" id="PF01584">
    <property type="entry name" value="CheW"/>
    <property type="match status" value="1"/>
</dbReference>
<dbReference type="Gene3D" id="2.40.50.180">
    <property type="entry name" value="CheA-289, Domain 4"/>
    <property type="match status" value="1"/>
</dbReference>
<dbReference type="SUPFAM" id="SSF50341">
    <property type="entry name" value="CheW-like"/>
    <property type="match status" value="1"/>
</dbReference>
<gene>
    <name evidence="2" type="ORF">QEZ41_00135</name>
</gene>
<accession>A0ABT7SKI9</accession>
<evidence type="ECO:0000313" key="2">
    <source>
        <dbReference type="EMBL" id="MDM7856698.1"/>
    </source>
</evidence>
<evidence type="ECO:0000313" key="3">
    <source>
        <dbReference type="Proteomes" id="UP001241056"/>
    </source>
</evidence>
<dbReference type="SMART" id="SM00260">
    <property type="entry name" value="CheW"/>
    <property type="match status" value="1"/>
</dbReference>
<comment type="caution">
    <text evidence="2">The sequence shown here is derived from an EMBL/GenBank/DDBJ whole genome shotgun (WGS) entry which is preliminary data.</text>
</comment>
<organism evidence="2 3">
    <name type="scientific">Thiopseudomonas acetoxidans</name>
    <dbReference type="NCBI Taxonomy" id="3041622"/>
    <lineage>
        <taxon>Bacteria</taxon>
        <taxon>Pseudomonadati</taxon>
        <taxon>Pseudomonadota</taxon>
        <taxon>Gammaproteobacteria</taxon>
        <taxon>Pseudomonadales</taxon>
        <taxon>Pseudomonadaceae</taxon>
        <taxon>Thiopseudomonas</taxon>
    </lineage>
</organism>
<dbReference type="InterPro" id="IPR002545">
    <property type="entry name" value="CheW-lke_dom"/>
</dbReference>
<dbReference type="InterPro" id="IPR036061">
    <property type="entry name" value="CheW-like_dom_sf"/>
</dbReference>
<protein>
    <submittedName>
        <fullName evidence="2">Chemotaxis protein CheW</fullName>
    </submittedName>
</protein>
<keyword evidence="3" id="KW-1185">Reference proteome</keyword>
<dbReference type="Gene3D" id="2.30.30.40">
    <property type="entry name" value="SH3 Domains"/>
    <property type="match status" value="1"/>
</dbReference>
<dbReference type="Proteomes" id="UP001241056">
    <property type="component" value="Unassembled WGS sequence"/>
</dbReference>
<proteinExistence type="predicted"/>